<evidence type="ECO:0000313" key="5">
    <source>
        <dbReference type="EMBL" id="KKQ89883.1"/>
    </source>
</evidence>
<dbReference type="EMBL" id="LBVO01000017">
    <property type="protein sequence ID" value="KKQ89883.1"/>
    <property type="molecule type" value="Genomic_DNA"/>
</dbReference>
<dbReference type="PANTHER" id="PTHR20842:SF0">
    <property type="entry name" value="ALPHA-ASPARTYL DIPEPTIDASE"/>
    <property type="match status" value="1"/>
</dbReference>
<dbReference type="GO" id="GO:0008236">
    <property type="term" value="F:serine-type peptidase activity"/>
    <property type="evidence" value="ECO:0007669"/>
    <property type="project" value="UniProtKB-KW"/>
</dbReference>
<dbReference type="Gene3D" id="3.40.50.880">
    <property type="match status" value="1"/>
</dbReference>
<evidence type="ECO:0000313" key="6">
    <source>
        <dbReference type="Proteomes" id="UP000033934"/>
    </source>
</evidence>
<gene>
    <name evidence="5" type="ORF">UT11_C0017G0011</name>
</gene>
<evidence type="ECO:0000256" key="1">
    <source>
        <dbReference type="ARBA" id="ARBA00006534"/>
    </source>
</evidence>
<dbReference type="InterPro" id="IPR029062">
    <property type="entry name" value="Class_I_gatase-like"/>
</dbReference>
<sequence>MKLLLTSAGFRNKEVETKFLELLGKPPAEINLIFIPTASRFEDELKYVEISRQELIHLGIKNIKTLQLDHQITKDEIDKADVIYVCGGNTFYLIQQIRQSGFDKLLKSFQGLYVGVSAGSIVVGPNVEVSGPWDENDINLTDTTGMNIVNVALIPHYQRKEKSIVDDLKAKANYEIIKLTDNQAMLAENDKMTMIGEA</sequence>
<dbReference type="AlphaFoldDB" id="A0A0G0LDA5"/>
<dbReference type="SUPFAM" id="SSF52317">
    <property type="entry name" value="Class I glutamine amidotransferase-like"/>
    <property type="match status" value="1"/>
</dbReference>
<dbReference type="Pfam" id="PF03575">
    <property type="entry name" value="Peptidase_S51"/>
    <property type="match status" value="1"/>
</dbReference>
<name>A0A0G0LDA5_9BACT</name>
<keyword evidence="3" id="KW-0378">Hydrolase</keyword>
<dbReference type="GO" id="GO:0006508">
    <property type="term" value="P:proteolysis"/>
    <property type="evidence" value="ECO:0007669"/>
    <property type="project" value="UniProtKB-KW"/>
</dbReference>
<comment type="similarity">
    <text evidence="1">Belongs to the peptidase S51 family.</text>
</comment>
<keyword evidence="4" id="KW-0720">Serine protease</keyword>
<reference evidence="5 6" key="1">
    <citation type="journal article" date="2015" name="Nature">
        <title>rRNA introns, odd ribosomes, and small enigmatic genomes across a large radiation of phyla.</title>
        <authorList>
            <person name="Brown C.T."/>
            <person name="Hug L.A."/>
            <person name="Thomas B.C."/>
            <person name="Sharon I."/>
            <person name="Castelle C.J."/>
            <person name="Singh A."/>
            <person name="Wilkins M.J."/>
            <person name="Williams K.H."/>
            <person name="Banfield J.F."/>
        </authorList>
    </citation>
    <scope>NUCLEOTIDE SEQUENCE [LARGE SCALE GENOMIC DNA]</scope>
</reference>
<keyword evidence="2" id="KW-0645">Protease</keyword>
<evidence type="ECO:0000256" key="3">
    <source>
        <dbReference type="ARBA" id="ARBA00022801"/>
    </source>
</evidence>
<organism evidence="5 6">
    <name type="scientific">Berkelbacteria bacterium GW2011_GWA2_38_9</name>
    <dbReference type="NCBI Taxonomy" id="1618334"/>
    <lineage>
        <taxon>Bacteria</taxon>
        <taxon>Candidatus Berkelbacteria</taxon>
    </lineage>
</organism>
<proteinExistence type="inferred from homology"/>
<dbReference type="Proteomes" id="UP000033934">
    <property type="component" value="Unassembled WGS sequence"/>
</dbReference>
<comment type="caution">
    <text evidence="5">The sequence shown here is derived from an EMBL/GenBank/DDBJ whole genome shotgun (WGS) entry which is preliminary data.</text>
</comment>
<evidence type="ECO:0000256" key="4">
    <source>
        <dbReference type="ARBA" id="ARBA00022825"/>
    </source>
</evidence>
<accession>A0A0G0LDA5</accession>
<dbReference type="PANTHER" id="PTHR20842">
    <property type="entry name" value="PROTEASE S51 ALPHA-ASPARTYL DIPEPTIDASE"/>
    <property type="match status" value="1"/>
</dbReference>
<evidence type="ECO:0000256" key="2">
    <source>
        <dbReference type="ARBA" id="ARBA00022670"/>
    </source>
</evidence>
<dbReference type="InterPro" id="IPR005320">
    <property type="entry name" value="Peptidase_S51"/>
</dbReference>
<protein>
    <submittedName>
        <fullName evidence="5">Peptidase S51 dipeptidase E</fullName>
    </submittedName>
</protein>